<dbReference type="GO" id="GO:0046872">
    <property type="term" value="F:metal ion binding"/>
    <property type="evidence" value="ECO:0007669"/>
    <property type="project" value="UniProtKB-KW"/>
</dbReference>
<keyword evidence="4" id="KW-0449">Lipoprotein</keyword>
<dbReference type="PROSITE" id="PS50846">
    <property type="entry name" value="HMA_2"/>
    <property type="match status" value="1"/>
</dbReference>
<proteinExistence type="inferred from homology"/>
<evidence type="ECO:0000256" key="4">
    <source>
        <dbReference type="ARBA" id="ARBA00023289"/>
    </source>
</evidence>
<evidence type="ECO:0000256" key="3">
    <source>
        <dbReference type="ARBA" id="ARBA00022723"/>
    </source>
</evidence>
<keyword evidence="8" id="KW-1185">Reference proteome</keyword>
<sequence>MKVMEVLSSICGVYSVTIDAAEGTAKVSGEVDPNVLMSALARSGKHAELVWVKLKSGVVSTDHNYHNNEYGYGAINQPYQYRSVALPERSSRYGGIGTHRPYLPRRPVTTEYSSSYTTNYRYLPPSTAVDPPYVYDGHFNCCV</sequence>
<accession>A0A5J5ABE3</accession>
<name>A0A5J5ABE3_9ASTE</name>
<organism evidence="7 8">
    <name type="scientific">Nyssa sinensis</name>
    <dbReference type="NCBI Taxonomy" id="561372"/>
    <lineage>
        <taxon>Eukaryota</taxon>
        <taxon>Viridiplantae</taxon>
        <taxon>Streptophyta</taxon>
        <taxon>Embryophyta</taxon>
        <taxon>Tracheophyta</taxon>
        <taxon>Spermatophyta</taxon>
        <taxon>Magnoliopsida</taxon>
        <taxon>eudicotyledons</taxon>
        <taxon>Gunneridae</taxon>
        <taxon>Pentapetalae</taxon>
        <taxon>asterids</taxon>
        <taxon>Cornales</taxon>
        <taxon>Nyssaceae</taxon>
        <taxon>Nyssa</taxon>
    </lineage>
</organism>
<dbReference type="PANTHER" id="PTHR45868:SF63">
    <property type="entry name" value="HMA DOMAIN-CONTAINING PROTEIN"/>
    <property type="match status" value="1"/>
</dbReference>
<keyword evidence="2" id="KW-0488">Methylation</keyword>
<keyword evidence="3" id="KW-0479">Metal-binding</keyword>
<protein>
    <recommendedName>
        <fullName evidence="6">HMA domain-containing protein</fullName>
    </recommendedName>
</protein>
<dbReference type="GO" id="GO:0009626">
    <property type="term" value="P:plant-type hypersensitive response"/>
    <property type="evidence" value="ECO:0007669"/>
    <property type="project" value="UniProtKB-KW"/>
</dbReference>
<keyword evidence="4" id="KW-0636">Prenylation</keyword>
<dbReference type="AlphaFoldDB" id="A0A5J5ABE3"/>
<evidence type="ECO:0000313" key="7">
    <source>
        <dbReference type="EMBL" id="KAA8527056.1"/>
    </source>
</evidence>
<feature type="domain" description="HMA" evidence="6">
    <location>
        <begin position="1"/>
        <end position="48"/>
    </location>
</feature>
<gene>
    <name evidence="7" type="ORF">F0562_008715</name>
</gene>
<comment type="subcellular location">
    <subcellularLocation>
        <location evidence="1">Membrane</location>
        <topology evidence="1">Peripheral membrane protein</topology>
    </subcellularLocation>
</comment>
<dbReference type="OrthoDB" id="1110082at2759"/>
<dbReference type="PANTHER" id="PTHR45868">
    <property type="entry name" value="HEAVY METAL-ASSOCIATED ISOPRENYLATED PLANT PROTEIN 33-RELATED"/>
    <property type="match status" value="1"/>
</dbReference>
<dbReference type="Proteomes" id="UP000325577">
    <property type="component" value="Linkage Group LG3"/>
</dbReference>
<dbReference type="Pfam" id="PF00403">
    <property type="entry name" value="HMA"/>
    <property type="match status" value="1"/>
</dbReference>
<dbReference type="Gene3D" id="3.30.70.100">
    <property type="match status" value="1"/>
</dbReference>
<evidence type="ECO:0000256" key="1">
    <source>
        <dbReference type="ARBA" id="ARBA00004170"/>
    </source>
</evidence>
<evidence type="ECO:0000313" key="8">
    <source>
        <dbReference type="Proteomes" id="UP000325577"/>
    </source>
</evidence>
<reference evidence="7 8" key="1">
    <citation type="submission" date="2019-09" db="EMBL/GenBank/DDBJ databases">
        <title>A chromosome-level genome assembly of the Chinese tupelo Nyssa sinensis.</title>
        <authorList>
            <person name="Yang X."/>
            <person name="Kang M."/>
            <person name="Yang Y."/>
            <person name="Xiong H."/>
            <person name="Wang M."/>
            <person name="Zhang Z."/>
            <person name="Wang Z."/>
            <person name="Wu H."/>
            <person name="Ma T."/>
            <person name="Liu J."/>
            <person name="Xi Z."/>
        </authorList>
    </citation>
    <scope>NUCLEOTIDE SEQUENCE [LARGE SCALE GENOMIC DNA]</scope>
    <source>
        <strain evidence="7">J267</strain>
        <tissue evidence="7">Leaf</tissue>
    </source>
</reference>
<evidence type="ECO:0000256" key="2">
    <source>
        <dbReference type="ARBA" id="ARBA00022481"/>
    </source>
</evidence>
<comment type="similarity">
    <text evidence="5">Belongs to the HIPP family.</text>
</comment>
<dbReference type="GO" id="GO:0016020">
    <property type="term" value="C:membrane"/>
    <property type="evidence" value="ECO:0007669"/>
    <property type="project" value="UniProtKB-SubCell"/>
</dbReference>
<dbReference type="SUPFAM" id="SSF55008">
    <property type="entry name" value="HMA, heavy metal-associated domain"/>
    <property type="match status" value="1"/>
</dbReference>
<evidence type="ECO:0000259" key="6">
    <source>
        <dbReference type="PROSITE" id="PS50846"/>
    </source>
</evidence>
<dbReference type="InterPro" id="IPR006121">
    <property type="entry name" value="HMA_dom"/>
</dbReference>
<dbReference type="EMBL" id="CM018046">
    <property type="protein sequence ID" value="KAA8527056.1"/>
    <property type="molecule type" value="Genomic_DNA"/>
</dbReference>
<evidence type="ECO:0000256" key="5">
    <source>
        <dbReference type="ARBA" id="ARBA00024045"/>
    </source>
</evidence>
<dbReference type="InterPro" id="IPR036163">
    <property type="entry name" value="HMA_dom_sf"/>
</dbReference>